<evidence type="ECO:0000256" key="1">
    <source>
        <dbReference type="SAM" id="Phobius"/>
    </source>
</evidence>
<dbReference type="OMA" id="VCFAHRF"/>
<evidence type="ECO:0000313" key="2">
    <source>
        <dbReference type="EnsemblPlants" id="ORUFI07G05790.1"/>
    </source>
</evidence>
<accession>A0A0E0Q542</accession>
<dbReference type="Proteomes" id="UP000008022">
    <property type="component" value="Unassembled WGS sequence"/>
</dbReference>
<sequence length="190" mass="21427">MASSVCRFSPRWQSVRVCFAHRFPTLTTSPTSTLKPNGRCAGIGDASRFVLGRRRKLPLQPLSGFLRAEDGRQPRAKDFKDSGKSKQETEWACKFFMWETQYEQLLKDMQAGNRQAGRLVLNHDGGKPWMGPVVPDFRVGERVLVYLGVLQALLLLLILVVVIMRRRAAPTGYIVARCPCTFHPVNSVTH</sequence>
<keyword evidence="1" id="KW-0472">Membrane</keyword>
<reference evidence="3" key="1">
    <citation type="submission" date="2013-06" db="EMBL/GenBank/DDBJ databases">
        <authorList>
            <person name="Zhao Q."/>
        </authorList>
    </citation>
    <scope>NUCLEOTIDE SEQUENCE</scope>
    <source>
        <strain evidence="3">cv. W1943</strain>
    </source>
</reference>
<reference evidence="2" key="2">
    <citation type="submission" date="2015-06" db="UniProtKB">
        <authorList>
            <consortium name="EnsemblPlants"/>
        </authorList>
    </citation>
    <scope>IDENTIFICATION</scope>
</reference>
<protein>
    <submittedName>
        <fullName evidence="2">Uncharacterized protein</fullName>
    </submittedName>
</protein>
<dbReference type="HOGENOM" id="CLU_135288_0_0_1"/>
<feature type="transmembrane region" description="Helical" evidence="1">
    <location>
        <begin position="143"/>
        <end position="164"/>
    </location>
</feature>
<dbReference type="AlphaFoldDB" id="A0A0E0Q542"/>
<dbReference type="Gramene" id="ORUFI07G05790.1">
    <property type="protein sequence ID" value="ORUFI07G05790.1"/>
    <property type="gene ID" value="ORUFI07G05790"/>
</dbReference>
<dbReference type="EnsemblPlants" id="ORUFI07G05790.1">
    <property type="protein sequence ID" value="ORUFI07G05790.1"/>
    <property type="gene ID" value="ORUFI07G05790"/>
</dbReference>
<proteinExistence type="predicted"/>
<keyword evidence="3" id="KW-1185">Reference proteome</keyword>
<keyword evidence="1" id="KW-1133">Transmembrane helix</keyword>
<keyword evidence="1" id="KW-0812">Transmembrane</keyword>
<evidence type="ECO:0000313" key="3">
    <source>
        <dbReference type="Proteomes" id="UP000008022"/>
    </source>
</evidence>
<name>A0A0E0Q542_ORYRU</name>
<organism evidence="2 3">
    <name type="scientific">Oryza rufipogon</name>
    <name type="common">Brownbeard rice</name>
    <name type="synonym">Asian wild rice</name>
    <dbReference type="NCBI Taxonomy" id="4529"/>
    <lineage>
        <taxon>Eukaryota</taxon>
        <taxon>Viridiplantae</taxon>
        <taxon>Streptophyta</taxon>
        <taxon>Embryophyta</taxon>
        <taxon>Tracheophyta</taxon>
        <taxon>Spermatophyta</taxon>
        <taxon>Magnoliopsida</taxon>
        <taxon>Liliopsida</taxon>
        <taxon>Poales</taxon>
        <taxon>Poaceae</taxon>
        <taxon>BOP clade</taxon>
        <taxon>Oryzoideae</taxon>
        <taxon>Oryzeae</taxon>
        <taxon>Oryzinae</taxon>
        <taxon>Oryza</taxon>
    </lineage>
</organism>